<name>A0A7K0EQK9_9BACT</name>
<dbReference type="EMBL" id="WJXZ01000014">
    <property type="protein sequence ID" value="MRS64100.1"/>
    <property type="molecule type" value="Genomic_DNA"/>
</dbReference>
<organism evidence="2 3">
    <name type="scientific">Larkinella terrae</name>
    <dbReference type="NCBI Taxonomy" id="2025311"/>
    <lineage>
        <taxon>Bacteria</taxon>
        <taxon>Pseudomonadati</taxon>
        <taxon>Bacteroidota</taxon>
        <taxon>Cytophagia</taxon>
        <taxon>Cytophagales</taxon>
        <taxon>Spirosomataceae</taxon>
        <taxon>Larkinella</taxon>
    </lineage>
</organism>
<accession>A0A7K0EQK9</accession>
<protein>
    <recommendedName>
        <fullName evidence="4">SGNH/GDSL hydrolase family protein</fullName>
    </recommendedName>
</protein>
<proteinExistence type="predicted"/>
<evidence type="ECO:0000256" key="1">
    <source>
        <dbReference type="SAM" id="Phobius"/>
    </source>
</evidence>
<keyword evidence="3" id="KW-1185">Reference proteome</keyword>
<gene>
    <name evidence="2" type="ORF">GJJ30_22575</name>
</gene>
<dbReference type="AlphaFoldDB" id="A0A7K0EQK9"/>
<evidence type="ECO:0000313" key="2">
    <source>
        <dbReference type="EMBL" id="MRS64100.1"/>
    </source>
</evidence>
<keyword evidence="1" id="KW-0812">Transmembrane</keyword>
<keyword evidence="1" id="KW-0472">Membrane</keyword>
<feature type="transmembrane region" description="Helical" evidence="1">
    <location>
        <begin position="5"/>
        <end position="26"/>
    </location>
</feature>
<dbReference type="RefSeq" id="WP_154177467.1">
    <property type="nucleotide sequence ID" value="NZ_WJXZ01000014.1"/>
</dbReference>
<reference evidence="2 3" key="1">
    <citation type="journal article" date="2018" name="Antonie Van Leeuwenhoek">
        <title>Larkinella terrae sp. nov., isolated from soil on Jeju Island, South Korea.</title>
        <authorList>
            <person name="Ten L.N."/>
            <person name="Jeon J."/>
            <person name="Park S.J."/>
            <person name="Park S."/>
            <person name="Lee S.Y."/>
            <person name="Kim M.K."/>
            <person name="Jung H.Y."/>
        </authorList>
    </citation>
    <scope>NUCLEOTIDE SEQUENCE [LARGE SCALE GENOMIC DNA]</scope>
    <source>
        <strain evidence="2 3">KCTC 52001</strain>
    </source>
</reference>
<comment type="caution">
    <text evidence="2">The sequence shown here is derived from an EMBL/GenBank/DDBJ whole genome shotgun (WGS) entry which is preliminary data.</text>
</comment>
<keyword evidence="1" id="KW-1133">Transmembrane helix</keyword>
<dbReference type="Proteomes" id="UP000441754">
    <property type="component" value="Unassembled WGS sequence"/>
</dbReference>
<sequence length="335" mass="38345">MLKIVLKLLALTTVILGIKIVLWAYLHTYEEKYSDEIGYKTNALLKPVRHRINTVFVGSSRTAHGFNPAVFDSVTHHQTHSFNLGINALFAPNTFSQCRKLLGINGLKLKTIFLELSFPPTETYGDPFSRPEPFAEIGLKNTHFLQEQSYGPESVQRGTSLYDSYLTQFFRLRNAVHVLTLALARGGELEYSMTPTGYRYFHSNTFQNRSSNPVRLTTPPDTTVLPVRYTKRVQLYKDQLMQLARECEAQKVSIYFYLPSRMMAEEKAILPGVYAALPDRYRLAVPYRREFTPPFPADYSDDGQHLNEKSATLYSQLFAQAFIQKQFKSSNSKKP</sequence>
<evidence type="ECO:0000313" key="3">
    <source>
        <dbReference type="Proteomes" id="UP000441754"/>
    </source>
</evidence>
<dbReference type="OrthoDB" id="934198at2"/>
<evidence type="ECO:0008006" key="4">
    <source>
        <dbReference type="Google" id="ProtNLM"/>
    </source>
</evidence>